<reference evidence="1 2" key="1">
    <citation type="submission" date="2023-12" db="EMBL/GenBank/DDBJ databases">
        <title>Novel species of the genus Arcicella isolated from rivers.</title>
        <authorList>
            <person name="Lu H."/>
        </authorList>
    </citation>
    <scope>NUCLEOTIDE SEQUENCE [LARGE SCALE GENOMIC DNA]</scope>
    <source>
        <strain evidence="1 2">LMG 21963</strain>
    </source>
</reference>
<dbReference type="Pfam" id="PF10709">
    <property type="entry name" value="DUF2511"/>
    <property type="match status" value="1"/>
</dbReference>
<dbReference type="RefSeq" id="WP_323247444.1">
    <property type="nucleotide sequence ID" value="NZ_JAYFUL010000006.1"/>
</dbReference>
<dbReference type="InterPro" id="IPR019648">
    <property type="entry name" value="YebY"/>
</dbReference>
<comment type="caution">
    <text evidence="1">The sequence shown here is derived from an EMBL/GenBank/DDBJ whole genome shotgun (WGS) entry which is preliminary data.</text>
</comment>
<name>A0ABU5QJH2_9BACT</name>
<dbReference type="EMBL" id="JAYFUL010000006">
    <property type="protein sequence ID" value="MEA5257212.1"/>
    <property type="molecule type" value="Genomic_DNA"/>
</dbReference>
<keyword evidence="2" id="KW-1185">Reference proteome</keyword>
<accession>A0ABU5QJH2</accession>
<sequence>MKKYIFISFLSMFCQIACQTNSTSESKQSTTEKTPKEIEINKNEIQIKKTDFKDWPFTVAEGRLWCDDGKILFSAEGTLYGINGAGATFAKSEGGHDLKEIWAIDLKQKKELLALGLTDKQSDAYMDISPILEKGKSLCQ</sequence>
<dbReference type="Proteomes" id="UP001304671">
    <property type="component" value="Unassembled WGS sequence"/>
</dbReference>
<gene>
    <name evidence="1" type="ORF">VB264_05395</name>
</gene>
<evidence type="ECO:0000313" key="2">
    <source>
        <dbReference type="Proteomes" id="UP001304671"/>
    </source>
</evidence>
<proteinExistence type="predicted"/>
<organism evidence="1 2">
    <name type="scientific">Arcicella aquatica</name>
    <dbReference type="NCBI Taxonomy" id="217141"/>
    <lineage>
        <taxon>Bacteria</taxon>
        <taxon>Pseudomonadati</taxon>
        <taxon>Bacteroidota</taxon>
        <taxon>Cytophagia</taxon>
        <taxon>Cytophagales</taxon>
        <taxon>Flectobacillaceae</taxon>
        <taxon>Arcicella</taxon>
    </lineage>
</organism>
<protein>
    <submittedName>
        <fullName evidence="1">DUF2511 domain-containing protein</fullName>
    </submittedName>
</protein>
<evidence type="ECO:0000313" key="1">
    <source>
        <dbReference type="EMBL" id="MEA5257212.1"/>
    </source>
</evidence>